<feature type="transmembrane region" description="Helical" evidence="7">
    <location>
        <begin position="366"/>
        <end position="390"/>
    </location>
</feature>
<dbReference type="GO" id="GO:0016020">
    <property type="term" value="C:membrane"/>
    <property type="evidence" value="ECO:0007669"/>
    <property type="project" value="UniProtKB-SubCell"/>
</dbReference>
<dbReference type="Gene3D" id="1.20.1250.20">
    <property type="entry name" value="MFS general substrate transporter like domains"/>
    <property type="match status" value="2"/>
</dbReference>
<dbReference type="Proteomes" id="UP000305067">
    <property type="component" value="Unassembled WGS sequence"/>
</dbReference>
<organism evidence="9 10">
    <name type="scientific">Pterulicium gracile</name>
    <dbReference type="NCBI Taxonomy" id="1884261"/>
    <lineage>
        <taxon>Eukaryota</taxon>
        <taxon>Fungi</taxon>
        <taxon>Dikarya</taxon>
        <taxon>Basidiomycota</taxon>
        <taxon>Agaricomycotina</taxon>
        <taxon>Agaricomycetes</taxon>
        <taxon>Agaricomycetidae</taxon>
        <taxon>Agaricales</taxon>
        <taxon>Pleurotineae</taxon>
        <taxon>Pterulaceae</taxon>
        <taxon>Pterulicium</taxon>
    </lineage>
</organism>
<feature type="transmembrane region" description="Helical" evidence="7">
    <location>
        <begin position="113"/>
        <end position="132"/>
    </location>
</feature>
<keyword evidence="4 7" id="KW-1133">Transmembrane helix</keyword>
<feature type="transmembrane region" description="Helical" evidence="7">
    <location>
        <begin position="433"/>
        <end position="455"/>
    </location>
</feature>
<dbReference type="InterPro" id="IPR020846">
    <property type="entry name" value="MFS_dom"/>
</dbReference>
<dbReference type="AlphaFoldDB" id="A0A5C3QNQ5"/>
<reference evidence="9 10" key="1">
    <citation type="journal article" date="2019" name="Nat. Ecol. Evol.">
        <title>Megaphylogeny resolves global patterns of mushroom evolution.</title>
        <authorList>
            <person name="Varga T."/>
            <person name="Krizsan K."/>
            <person name="Foldi C."/>
            <person name="Dima B."/>
            <person name="Sanchez-Garcia M."/>
            <person name="Sanchez-Ramirez S."/>
            <person name="Szollosi G.J."/>
            <person name="Szarkandi J.G."/>
            <person name="Papp V."/>
            <person name="Albert L."/>
            <person name="Andreopoulos W."/>
            <person name="Angelini C."/>
            <person name="Antonin V."/>
            <person name="Barry K.W."/>
            <person name="Bougher N.L."/>
            <person name="Buchanan P."/>
            <person name="Buyck B."/>
            <person name="Bense V."/>
            <person name="Catcheside P."/>
            <person name="Chovatia M."/>
            <person name="Cooper J."/>
            <person name="Damon W."/>
            <person name="Desjardin D."/>
            <person name="Finy P."/>
            <person name="Geml J."/>
            <person name="Haridas S."/>
            <person name="Hughes K."/>
            <person name="Justo A."/>
            <person name="Karasinski D."/>
            <person name="Kautmanova I."/>
            <person name="Kiss B."/>
            <person name="Kocsube S."/>
            <person name="Kotiranta H."/>
            <person name="LaButti K.M."/>
            <person name="Lechner B.E."/>
            <person name="Liimatainen K."/>
            <person name="Lipzen A."/>
            <person name="Lukacs Z."/>
            <person name="Mihaltcheva S."/>
            <person name="Morgado L.N."/>
            <person name="Niskanen T."/>
            <person name="Noordeloos M.E."/>
            <person name="Ohm R.A."/>
            <person name="Ortiz-Santana B."/>
            <person name="Ovrebo C."/>
            <person name="Racz N."/>
            <person name="Riley R."/>
            <person name="Savchenko A."/>
            <person name="Shiryaev A."/>
            <person name="Soop K."/>
            <person name="Spirin V."/>
            <person name="Szebenyi C."/>
            <person name="Tomsovsky M."/>
            <person name="Tulloss R.E."/>
            <person name="Uehling J."/>
            <person name="Grigoriev I.V."/>
            <person name="Vagvolgyi C."/>
            <person name="Papp T."/>
            <person name="Martin F.M."/>
            <person name="Miettinen O."/>
            <person name="Hibbett D.S."/>
            <person name="Nagy L.G."/>
        </authorList>
    </citation>
    <scope>NUCLEOTIDE SEQUENCE [LARGE SCALE GENOMIC DNA]</scope>
    <source>
        <strain evidence="9 10">CBS 309.79</strain>
    </source>
</reference>
<dbReference type="SUPFAM" id="SSF103473">
    <property type="entry name" value="MFS general substrate transporter"/>
    <property type="match status" value="1"/>
</dbReference>
<evidence type="ECO:0000313" key="9">
    <source>
        <dbReference type="EMBL" id="TFL03576.1"/>
    </source>
</evidence>
<name>A0A5C3QNQ5_9AGAR</name>
<comment type="subcellular location">
    <subcellularLocation>
        <location evidence="1">Membrane</location>
        <topology evidence="1">Multi-pass membrane protein</topology>
    </subcellularLocation>
</comment>
<keyword evidence="10" id="KW-1185">Reference proteome</keyword>
<evidence type="ECO:0000256" key="3">
    <source>
        <dbReference type="ARBA" id="ARBA00022692"/>
    </source>
</evidence>
<feature type="region of interest" description="Disordered" evidence="6">
    <location>
        <begin position="1"/>
        <end position="22"/>
    </location>
</feature>
<evidence type="ECO:0000259" key="8">
    <source>
        <dbReference type="PROSITE" id="PS50850"/>
    </source>
</evidence>
<feature type="transmembrane region" description="Helical" evidence="7">
    <location>
        <begin position="341"/>
        <end position="360"/>
    </location>
</feature>
<feature type="transmembrane region" description="Helical" evidence="7">
    <location>
        <begin position="275"/>
        <end position="297"/>
    </location>
</feature>
<evidence type="ECO:0000256" key="4">
    <source>
        <dbReference type="ARBA" id="ARBA00022989"/>
    </source>
</evidence>
<dbReference type="STRING" id="1884261.A0A5C3QNQ5"/>
<feature type="transmembrane region" description="Helical" evidence="7">
    <location>
        <begin position="173"/>
        <end position="194"/>
    </location>
</feature>
<feature type="transmembrane region" description="Helical" evidence="7">
    <location>
        <begin position="402"/>
        <end position="421"/>
    </location>
</feature>
<dbReference type="FunFam" id="1.20.1250.20:FF:000013">
    <property type="entry name" value="MFS general substrate transporter"/>
    <property type="match status" value="1"/>
</dbReference>
<feature type="transmembrane region" description="Helical" evidence="7">
    <location>
        <begin position="84"/>
        <end position="106"/>
    </location>
</feature>
<keyword evidence="3 7" id="KW-0812">Transmembrane</keyword>
<evidence type="ECO:0000256" key="7">
    <source>
        <dbReference type="SAM" id="Phobius"/>
    </source>
</evidence>
<feature type="transmembrane region" description="Helical" evidence="7">
    <location>
        <begin position="138"/>
        <end position="161"/>
    </location>
</feature>
<gene>
    <name evidence="9" type="ORF">BDV98DRAFT_564442</name>
</gene>
<feature type="transmembrane region" description="Helical" evidence="7">
    <location>
        <begin position="206"/>
        <end position="227"/>
    </location>
</feature>
<dbReference type="FunFam" id="1.20.1250.20:FF:000034">
    <property type="entry name" value="MFS general substrate transporter"/>
    <property type="match status" value="1"/>
</dbReference>
<dbReference type="EMBL" id="ML178820">
    <property type="protein sequence ID" value="TFL03576.1"/>
    <property type="molecule type" value="Genomic_DNA"/>
</dbReference>
<evidence type="ECO:0000256" key="1">
    <source>
        <dbReference type="ARBA" id="ARBA00004141"/>
    </source>
</evidence>
<dbReference type="PANTHER" id="PTHR43791">
    <property type="entry name" value="PERMEASE-RELATED"/>
    <property type="match status" value="1"/>
</dbReference>
<dbReference type="PROSITE" id="PS50850">
    <property type="entry name" value="MFS"/>
    <property type="match status" value="1"/>
</dbReference>
<keyword evidence="2" id="KW-0813">Transport</keyword>
<evidence type="ECO:0000256" key="6">
    <source>
        <dbReference type="SAM" id="MobiDB-lite"/>
    </source>
</evidence>
<evidence type="ECO:0000256" key="2">
    <source>
        <dbReference type="ARBA" id="ARBA00022448"/>
    </source>
</evidence>
<dbReference type="GO" id="GO:0022857">
    <property type="term" value="F:transmembrane transporter activity"/>
    <property type="evidence" value="ECO:0007669"/>
    <property type="project" value="InterPro"/>
</dbReference>
<protein>
    <submittedName>
        <fullName evidence="9">MFS general substrate transporter</fullName>
    </submittedName>
</protein>
<keyword evidence="5 7" id="KW-0472">Membrane</keyword>
<feature type="domain" description="Major facilitator superfamily (MFS) profile" evidence="8">
    <location>
        <begin position="47"/>
        <end position="458"/>
    </location>
</feature>
<dbReference type="Pfam" id="PF07690">
    <property type="entry name" value="MFS_1"/>
    <property type="match status" value="1"/>
</dbReference>
<dbReference type="PANTHER" id="PTHR43791:SF85">
    <property type="entry name" value="TRANSPORTER, PUTATIVE (AFU_ORTHOLOGUE AFUA_6G00710)-RELATED"/>
    <property type="match status" value="1"/>
</dbReference>
<accession>A0A5C3QNQ5</accession>
<evidence type="ECO:0000313" key="10">
    <source>
        <dbReference type="Proteomes" id="UP000305067"/>
    </source>
</evidence>
<feature type="transmembrane region" description="Helical" evidence="7">
    <location>
        <begin position="43"/>
        <end position="60"/>
    </location>
</feature>
<evidence type="ECO:0000256" key="5">
    <source>
        <dbReference type="ARBA" id="ARBA00023136"/>
    </source>
</evidence>
<proteinExistence type="predicted"/>
<dbReference type="InterPro" id="IPR011701">
    <property type="entry name" value="MFS"/>
</dbReference>
<dbReference type="OrthoDB" id="2985014at2759"/>
<feature type="transmembrane region" description="Helical" evidence="7">
    <location>
        <begin position="317"/>
        <end position="334"/>
    </location>
</feature>
<dbReference type="InterPro" id="IPR036259">
    <property type="entry name" value="MFS_trans_sf"/>
</dbReference>
<sequence length="499" mass="54695">MSQEKHLDYSTPPQDASNDALPAAGTTMSAEDQAAVRRAVRKIDLAVVPVMTMYYFLSFLDRANIGNARIAGLQTDLGFSDHQYQIVVTVLFVPYIAAELPSNLLLRYLGPQIVMPTLLSVWGIVVMIQGFITTYEGLIVARAFLGALEGPMFPGIVLYLSGFYTRSELSVRIAMFFSAASLSGAFSGLLAAGIQEMEGLGGRRGWQWIFIIEGLFSTVCGLIGYFVTPGTPRDIRLLSEKEKDLVMARLEADRPSINPSDSFSFKYVKQSLTSIHVVLVFIMFFCVGTTLYGISLFLPSLVRDFGYSRNTTQLLSAGPYGAAFFVTLLSAYLSDKYKTRGIPAAILMLIAAIGYIMYLTQTDRNVLYGAFFLIVSGVFASPPPIAAWMANNSEPYFTRATSVAMGFVATNSGGILSTWLYPTNQGPRYTTTMRLNLAFCIIPLALAIVNALILSRANKIKKQKRDQLLAPYSSSGQADGGLQAWMDLGDKHPDFKYAL</sequence>